<evidence type="ECO:0000256" key="5">
    <source>
        <dbReference type="ARBA" id="ARBA00038145"/>
    </source>
</evidence>
<dbReference type="Ensembl" id="ENSEBUT00000010742.1">
    <property type="protein sequence ID" value="ENSEBUP00000010200.1"/>
    <property type="gene ID" value="ENSEBUG00000006552.1"/>
</dbReference>
<evidence type="ECO:0000256" key="8">
    <source>
        <dbReference type="PROSITE-ProRule" id="PRU00221"/>
    </source>
</evidence>
<evidence type="ECO:0000256" key="3">
    <source>
        <dbReference type="ARBA" id="ARBA00022574"/>
    </source>
</evidence>
<dbReference type="GO" id="GO:0005737">
    <property type="term" value="C:cytoplasm"/>
    <property type="evidence" value="ECO:0007669"/>
    <property type="project" value="UniProtKB-SubCell"/>
</dbReference>
<dbReference type="GO" id="GO:0071013">
    <property type="term" value="C:catalytic step 2 spliceosome"/>
    <property type="evidence" value="ECO:0007669"/>
    <property type="project" value="TreeGrafter"/>
</dbReference>
<dbReference type="InterPro" id="IPR001680">
    <property type="entry name" value="WD40_rpt"/>
</dbReference>
<proteinExistence type="inferred from homology"/>
<evidence type="ECO:0000256" key="1">
    <source>
        <dbReference type="ARBA" id="ARBA00004496"/>
    </source>
</evidence>
<dbReference type="GO" id="GO:0000398">
    <property type="term" value="P:mRNA splicing, via spliceosome"/>
    <property type="evidence" value="ECO:0007669"/>
    <property type="project" value="TreeGrafter"/>
</dbReference>
<keyword evidence="10" id="KW-1185">Reference proteome</keyword>
<reference evidence="9" key="1">
    <citation type="submission" date="2025-08" db="UniProtKB">
        <authorList>
            <consortium name="Ensembl"/>
        </authorList>
    </citation>
    <scope>IDENTIFICATION</scope>
</reference>
<accession>A0A8C4Q5L2</accession>
<evidence type="ECO:0000313" key="10">
    <source>
        <dbReference type="Proteomes" id="UP000694388"/>
    </source>
</evidence>
<dbReference type="PRINTS" id="PR00320">
    <property type="entry name" value="GPROTEINBRPT"/>
</dbReference>
<protein>
    <recommendedName>
        <fullName evidence="6">WD repeat domain-containing protein 83</fullName>
    </recommendedName>
    <alternativeName>
        <fullName evidence="7">Mitogen-activated protein kinase organizer 1</fullName>
    </alternativeName>
</protein>
<keyword evidence="2" id="KW-0963">Cytoplasm</keyword>
<dbReference type="Gene3D" id="2.130.10.10">
    <property type="entry name" value="YVTN repeat-like/Quinoprotein amine dehydrogenase"/>
    <property type="match status" value="1"/>
</dbReference>
<keyword evidence="4" id="KW-0677">Repeat</keyword>
<dbReference type="SUPFAM" id="SSF50978">
    <property type="entry name" value="WD40 repeat-like"/>
    <property type="match status" value="1"/>
</dbReference>
<dbReference type="GeneTree" id="ENSGT00940000159016"/>
<dbReference type="AlphaFoldDB" id="A0A8C4Q5L2"/>
<dbReference type="PROSITE" id="PS50082">
    <property type="entry name" value="WD_REPEATS_2"/>
    <property type="match status" value="1"/>
</dbReference>
<dbReference type="PANTHER" id="PTHR22842:SF3">
    <property type="entry name" value="WD REPEAT DOMAIN-CONTAINING PROTEIN 83"/>
    <property type="match status" value="1"/>
</dbReference>
<organism evidence="9 10">
    <name type="scientific">Eptatretus burgeri</name>
    <name type="common">Inshore hagfish</name>
    <dbReference type="NCBI Taxonomy" id="7764"/>
    <lineage>
        <taxon>Eukaryota</taxon>
        <taxon>Metazoa</taxon>
        <taxon>Chordata</taxon>
        <taxon>Craniata</taxon>
        <taxon>Vertebrata</taxon>
        <taxon>Cyclostomata</taxon>
        <taxon>Myxini</taxon>
        <taxon>Myxiniformes</taxon>
        <taxon>Myxinidae</taxon>
        <taxon>Eptatretinae</taxon>
        <taxon>Eptatretus</taxon>
    </lineage>
</organism>
<keyword evidence="3 8" id="KW-0853">WD repeat</keyword>
<dbReference type="InterPro" id="IPR036322">
    <property type="entry name" value="WD40_repeat_dom_sf"/>
</dbReference>
<dbReference type="SMART" id="SM00320">
    <property type="entry name" value="WD40"/>
    <property type="match status" value="5"/>
</dbReference>
<evidence type="ECO:0000256" key="2">
    <source>
        <dbReference type="ARBA" id="ARBA00022490"/>
    </source>
</evidence>
<evidence type="ECO:0000256" key="4">
    <source>
        <dbReference type="ARBA" id="ARBA00022737"/>
    </source>
</evidence>
<name>A0A8C4Q5L2_EPTBU</name>
<dbReference type="PROSITE" id="PS50294">
    <property type="entry name" value="WD_REPEATS_REGION"/>
    <property type="match status" value="1"/>
</dbReference>
<dbReference type="Pfam" id="PF00400">
    <property type="entry name" value="WD40"/>
    <property type="match status" value="4"/>
</dbReference>
<evidence type="ECO:0000256" key="6">
    <source>
        <dbReference type="ARBA" id="ARBA00040453"/>
    </source>
</evidence>
<dbReference type="InterPro" id="IPR020472">
    <property type="entry name" value="WD40_PAC1"/>
</dbReference>
<dbReference type="InterPro" id="IPR015943">
    <property type="entry name" value="WD40/YVTN_repeat-like_dom_sf"/>
</dbReference>
<comment type="similarity">
    <text evidence="5">Belongs to the WD repeat MORG1 family.</text>
</comment>
<dbReference type="PANTHER" id="PTHR22842">
    <property type="entry name" value="WD40 REPEAT PROTEIN"/>
    <property type="match status" value="1"/>
</dbReference>
<reference evidence="9" key="2">
    <citation type="submission" date="2025-09" db="UniProtKB">
        <authorList>
            <consortium name="Ensembl"/>
        </authorList>
    </citation>
    <scope>IDENTIFICATION</scope>
</reference>
<dbReference type="OMA" id="PDANCVL"/>
<dbReference type="Proteomes" id="UP000694388">
    <property type="component" value="Unplaced"/>
</dbReference>
<dbReference type="CDD" id="cd00200">
    <property type="entry name" value="WD40"/>
    <property type="match status" value="1"/>
</dbReference>
<comment type="subcellular location">
    <subcellularLocation>
        <location evidence="1">Cytoplasm</location>
    </subcellularLocation>
</comment>
<sequence>MTSPFKTVVLWDVASGQVVRRFRGHVGKVNCVDFNEESTVIVSGSIDGSARCWDTRSRRPSAVQTLPEARDGVSSVRVSPHEIVTGSVDGRVRRYDVRLGKLYSDHIGCPVSSVALSRDGQCVLAASLDSTLRLLDKESGELLGEFSGHRASSYRVECCFSERDTHIVCGSEDGRVCFWDLLEGSKVLELPVGKGVISSLAFHPSAPALLTTHSGTVIMGP</sequence>
<feature type="repeat" description="WD" evidence="8">
    <location>
        <begin position="22"/>
        <end position="63"/>
    </location>
</feature>
<evidence type="ECO:0000256" key="7">
    <source>
        <dbReference type="ARBA" id="ARBA00042222"/>
    </source>
</evidence>
<dbReference type="InterPro" id="IPR051980">
    <property type="entry name" value="WD_repeat_MORG1"/>
</dbReference>
<evidence type="ECO:0000313" key="9">
    <source>
        <dbReference type="Ensembl" id="ENSEBUP00000010200.1"/>
    </source>
</evidence>